<protein>
    <recommendedName>
        <fullName evidence="3">SMP-30/Gluconolactonase/LRE-like region domain-containing protein</fullName>
    </recommendedName>
</protein>
<gene>
    <name evidence="1" type="ORF">N475_16185</name>
</gene>
<sequence>MFGIFSSQKQRQKAWQKKTIAYAKAVNTYVQTGLTKGWENAGQKPKDNGREKLVPNLLNAIRCANETKEFTKLRLEWPLAYTPLVESLEERGQIIPKLTVLQDGSIIARIGAHYEKGYVVKIQDNSVSKLDDIDFFGVCPNNIFFAYPEKEGVKITQGWQGTLTAFCPYPHGNEGTPSKYDAEPFCTDAQPTQIIPFPDGQRMLFICREGIVVLTPDHAIRLLPTQSSLVESFEYLLAENPELPLKPDLSMEHGNISPDGKFISVGYQYGSHLVYNDEYKLVADIGPHSEYPHFSLFSRDGKTLLLNSCHFYNGVTLGINTDELTGIKTEPYNEDSRIRTLETGSRVYAAVHTENEFIIGNAFGHIKAFDHNGKATWQHFLGSNICDLVISKDEKTLVCSTCAGFISIIKLGEPKADYEIGTGNSTEVRRWLFWKGEEKPLIW</sequence>
<reference evidence="1 2" key="1">
    <citation type="submission" date="2013-07" db="EMBL/GenBank/DDBJ databases">
        <title>Comparative Genomic and Metabolomic Analysis of Twelve Strains of Pseudoalteromonas luteoviolacea.</title>
        <authorList>
            <person name="Vynne N.G."/>
            <person name="Mansson M."/>
            <person name="Gram L."/>
        </authorList>
    </citation>
    <scope>NUCLEOTIDE SEQUENCE [LARGE SCALE GENOMIC DNA]</scope>
    <source>
        <strain evidence="1 2">DSM 6061</strain>
    </source>
</reference>
<comment type="caution">
    <text evidence="1">The sequence shown here is derived from an EMBL/GenBank/DDBJ whole genome shotgun (WGS) entry which is preliminary data.</text>
</comment>
<name>A0A161XXC7_9GAMM</name>
<organism evidence="1 2">
    <name type="scientific">Pseudoalteromonas luteoviolacea DSM 6061</name>
    <dbReference type="NCBI Taxonomy" id="1365250"/>
    <lineage>
        <taxon>Bacteria</taxon>
        <taxon>Pseudomonadati</taxon>
        <taxon>Pseudomonadota</taxon>
        <taxon>Gammaproteobacteria</taxon>
        <taxon>Alteromonadales</taxon>
        <taxon>Pseudoalteromonadaceae</taxon>
        <taxon>Pseudoalteromonas</taxon>
    </lineage>
</organism>
<dbReference type="AlphaFoldDB" id="A0A161XXC7"/>
<dbReference type="SUPFAM" id="SSF69322">
    <property type="entry name" value="Tricorn protease domain 2"/>
    <property type="match status" value="1"/>
</dbReference>
<evidence type="ECO:0000313" key="2">
    <source>
        <dbReference type="Proteomes" id="UP000076643"/>
    </source>
</evidence>
<accession>A0A161XXC7</accession>
<evidence type="ECO:0008006" key="3">
    <source>
        <dbReference type="Google" id="ProtNLM"/>
    </source>
</evidence>
<evidence type="ECO:0000313" key="1">
    <source>
        <dbReference type="EMBL" id="KZN38168.1"/>
    </source>
</evidence>
<dbReference type="EMBL" id="AUYB01000102">
    <property type="protein sequence ID" value="KZN38168.1"/>
    <property type="molecule type" value="Genomic_DNA"/>
</dbReference>
<keyword evidence="2" id="KW-1185">Reference proteome</keyword>
<dbReference type="Proteomes" id="UP000076643">
    <property type="component" value="Unassembled WGS sequence"/>
</dbReference>
<dbReference type="RefSeq" id="WP_063365335.1">
    <property type="nucleotide sequence ID" value="NZ_AQHB01000046.1"/>
</dbReference>
<dbReference type="PATRIC" id="fig|1365250.3.peg.2475"/>
<proteinExistence type="predicted"/>